<organism evidence="1 2">
    <name type="scientific">Dermacentor silvarum</name>
    <name type="common">Tick</name>
    <dbReference type="NCBI Taxonomy" id="543639"/>
    <lineage>
        <taxon>Eukaryota</taxon>
        <taxon>Metazoa</taxon>
        <taxon>Ecdysozoa</taxon>
        <taxon>Arthropoda</taxon>
        <taxon>Chelicerata</taxon>
        <taxon>Arachnida</taxon>
        <taxon>Acari</taxon>
        <taxon>Parasitiformes</taxon>
        <taxon>Ixodida</taxon>
        <taxon>Ixodoidea</taxon>
        <taxon>Ixodidae</taxon>
        <taxon>Rhipicephalinae</taxon>
        <taxon>Dermacentor</taxon>
    </lineage>
</organism>
<evidence type="ECO:0000313" key="1">
    <source>
        <dbReference type="EMBL" id="KAH7967382.1"/>
    </source>
</evidence>
<comment type="caution">
    <text evidence="1">The sequence shown here is derived from an EMBL/GenBank/DDBJ whole genome shotgun (WGS) entry which is preliminary data.</text>
</comment>
<gene>
    <name evidence="1" type="ORF">HPB49_024393</name>
</gene>
<evidence type="ECO:0000313" key="2">
    <source>
        <dbReference type="Proteomes" id="UP000821865"/>
    </source>
</evidence>
<name>A0ACB8DGV6_DERSI</name>
<dbReference type="EMBL" id="CM023471">
    <property type="protein sequence ID" value="KAH7967382.1"/>
    <property type="molecule type" value="Genomic_DNA"/>
</dbReference>
<sequence>MQALWKMVAVPGLTYVNAILCLSMGVREFLERRQRDRQAGAGSAQACTRGGDTGGDAMDLLHRKRGGGKDDIRESATEASGGECRTTGDGSHHFRRQVDEMYEENGCTVSAFLVTNDLSGGGGAEAEGPNGQGNTALGVTERGSCVAESHRKKVVP</sequence>
<protein>
    <submittedName>
        <fullName evidence="1">Uncharacterized protein</fullName>
    </submittedName>
</protein>
<reference evidence="1" key="1">
    <citation type="submission" date="2020-05" db="EMBL/GenBank/DDBJ databases">
        <title>Large-scale comparative analyses of tick genomes elucidate their genetic diversity and vector capacities.</title>
        <authorList>
            <person name="Jia N."/>
            <person name="Wang J."/>
            <person name="Shi W."/>
            <person name="Du L."/>
            <person name="Sun Y."/>
            <person name="Zhan W."/>
            <person name="Jiang J."/>
            <person name="Wang Q."/>
            <person name="Zhang B."/>
            <person name="Ji P."/>
            <person name="Sakyi L.B."/>
            <person name="Cui X."/>
            <person name="Yuan T."/>
            <person name="Jiang B."/>
            <person name="Yang W."/>
            <person name="Lam T.T.-Y."/>
            <person name="Chang Q."/>
            <person name="Ding S."/>
            <person name="Wang X."/>
            <person name="Zhu J."/>
            <person name="Ruan X."/>
            <person name="Zhao L."/>
            <person name="Wei J."/>
            <person name="Que T."/>
            <person name="Du C."/>
            <person name="Cheng J."/>
            <person name="Dai P."/>
            <person name="Han X."/>
            <person name="Huang E."/>
            <person name="Gao Y."/>
            <person name="Liu J."/>
            <person name="Shao H."/>
            <person name="Ye R."/>
            <person name="Li L."/>
            <person name="Wei W."/>
            <person name="Wang X."/>
            <person name="Wang C."/>
            <person name="Yang T."/>
            <person name="Huo Q."/>
            <person name="Li W."/>
            <person name="Guo W."/>
            <person name="Chen H."/>
            <person name="Zhou L."/>
            <person name="Ni X."/>
            <person name="Tian J."/>
            <person name="Zhou Y."/>
            <person name="Sheng Y."/>
            <person name="Liu T."/>
            <person name="Pan Y."/>
            <person name="Xia L."/>
            <person name="Li J."/>
            <person name="Zhao F."/>
            <person name="Cao W."/>
        </authorList>
    </citation>
    <scope>NUCLEOTIDE SEQUENCE</scope>
    <source>
        <strain evidence="1">Dsil-2018</strain>
    </source>
</reference>
<accession>A0ACB8DGV6</accession>
<keyword evidence="2" id="KW-1185">Reference proteome</keyword>
<proteinExistence type="predicted"/>
<dbReference type="Proteomes" id="UP000821865">
    <property type="component" value="Chromosome 2"/>
</dbReference>